<accession>A0A1M3KWY8</accession>
<keyword evidence="6 7" id="KW-0961">Cell wall biogenesis/degradation</keyword>
<evidence type="ECO:0000313" key="9">
    <source>
        <dbReference type="Proteomes" id="UP000184233"/>
    </source>
</evidence>
<dbReference type="STRING" id="1895771.BGO89_10420"/>
<organism evidence="8 9">
    <name type="scientific">Candidatus Kapaibacterium thiocyanatum</name>
    <dbReference type="NCBI Taxonomy" id="1895771"/>
    <lineage>
        <taxon>Bacteria</taxon>
        <taxon>Pseudomonadati</taxon>
        <taxon>Candidatus Kapaibacteriota</taxon>
        <taxon>Candidatus Kapaibacteriia</taxon>
        <taxon>Candidatus Kapaibacteriales</taxon>
        <taxon>Candidatus Kapaibacteriaceae</taxon>
        <taxon>Candidatus Kapaibacterium</taxon>
    </lineage>
</organism>
<evidence type="ECO:0000256" key="5">
    <source>
        <dbReference type="ARBA" id="ARBA00023239"/>
    </source>
</evidence>
<protein>
    <recommendedName>
        <fullName evidence="7">Endolytic murein transglycosylase</fullName>
        <ecNumber evidence="7">4.2.2.29</ecNumber>
    </recommendedName>
    <alternativeName>
        <fullName evidence="7">Peptidoglycan lytic transglycosylase</fullName>
    </alternativeName>
    <alternativeName>
        <fullName evidence="7">Peptidoglycan polymerization terminase</fullName>
    </alternativeName>
</protein>
<comment type="catalytic activity">
    <reaction evidence="7">
        <text>a peptidoglycan chain = a peptidoglycan chain with N-acetyl-1,6-anhydromuramyl-[peptide] at the reducing end + a peptidoglycan chain with N-acetylglucosamine at the non-reducing end.</text>
        <dbReference type="EC" id="4.2.2.29"/>
    </reaction>
</comment>
<dbReference type="PANTHER" id="PTHR30518:SF2">
    <property type="entry name" value="ENDOLYTIC MUREIN TRANSGLYCOSYLASE"/>
    <property type="match status" value="1"/>
</dbReference>
<comment type="similarity">
    <text evidence="7">Belongs to the transglycosylase MltG family.</text>
</comment>
<evidence type="ECO:0000256" key="3">
    <source>
        <dbReference type="ARBA" id="ARBA00022989"/>
    </source>
</evidence>
<evidence type="ECO:0000256" key="4">
    <source>
        <dbReference type="ARBA" id="ARBA00023136"/>
    </source>
</evidence>
<dbReference type="Gene3D" id="3.30.160.60">
    <property type="entry name" value="Classic Zinc Finger"/>
    <property type="match status" value="1"/>
</dbReference>
<dbReference type="AlphaFoldDB" id="A0A1M3KWY8"/>
<evidence type="ECO:0000256" key="2">
    <source>
        <dbReference type="ARBA" id="ARBA00022692"/>
    </source>
</evidence>
<dbReference type="EC" id="4.2.2.29" evidence="7"/>
<dbReference type="Pfam" id="PF02618">
    <property type="entry name" value="YceG"/>
    <property type="match status" value="1"/>
</dbReference>
<keyword evidence="2 7" id="KW-0812">Transmembrane</keyword>
<sequence length="340" mass="38064">MRNRLVRFILAAAVLLALAAAVLWWQLSRRITDDPQRFVYVPRGSSVVAAVDTIDAQCSLPSASLVSLSARVLARLSGRTIQSGWYVFTDTSTQLDVLKALFSGHLRPTRRVTIPEGLHIREIGGIVARALDIDSASFVDIAERDSVQRSFGVEGTSMEGYLKPDTYEFFWREDATVVVTRMAREFQSMWNRECEGLLASSGRTKHEIVTLASIVQAEAATTSEMPRIAGVYANRLSRGMRLEADPTVQYGLGQRRRLLYRDLDDASRYNTYVVEGLPPGPINNPGLEALRAALRPEEHDYLFFVARGDGSGLHTFARNGQEHLLNVRRYRRNRSLAPRP</sequence>
<evidence type="ECO:0000313" key="8">
    <source>
        <dbReference type="EMBL" id="OJX56928.1"/>
    </source>
</evidence>
<dbReference type="GO" id="GO:0005886">
    <property type="term" value="C:plasma membrane"/>
    <property type="evidence" value="ECO:0007669"/>
    <property type="project" value="UniProtKB-UniRule"/>
</dbReference>
<dbReference type="EMBL" id="MKVH01000024">
    <property type="protein sequence ID" value="OJX56928.1"/>
    <property type="molecule type" value="Genomic_DNA"/>
</dbReference>
<dbReference type="GO" id="GO:0008932">
    <property type="term" value="F:lytic endotransglycosylase activity"/>
    <property type="evidence" value="ECO:0007669"/>
    <property type="project" value="UniProtKB-UniRule"/>
</dbReference>
<comment type="function">
    <text evidence="7">Functions as a peptidoglycan terminase that cleaves nascent peptidoglycan strands endolytically to terminate their elongation.</text>
</comment>
<keyword evidence="4 7" id="KW-0472">Membrane</keyword>
<evidence type="ECO:0000256" key="7">
    <source>
        <dbReference type="HAMAP-Rule" id="MF_02065"/>
    </source>
</evidence>
<name>A0A1M3KWY8_9BACT</name>
<dbReference type="Proteomes" id="UP000184233">
    <property type="component" value="Unassembled WGS sequence"/>
</dbReference>
<keyword evidence="3 7" id="KW-1133">Transmembrane helix</keyword>
<reference evidence="8 9" key="1">
    <citation type="submission" date="2016-09" db="EMBL/GenBank/DDBJ databases">
        <title>Genome-resolved meta-omics ties microbial dynamics to process performance in biotechnology for thiocyanate degradation.</title>
        <authorList>
            <person name="Kantor R.S."/>
            <person name="Huddy R.J."/>
            <person name="Iyer R."/>
            <person name="Thomas B.C."/>
            <person name="Brown C.T."/>
            <person name="Anantharaman K."/>
            <person name="Tringe S."/>
            <person name="Hettich R.L."/>
            <person name="Harrison S.T."/>
            <person name="Banfield J.F."/>
        </authorList>
    </citation>
    <scope>NUCLEOTIDE SEQUENCE [LARGE SCALE GENOMIC DNA]</scope>
    <source>
        <strain evidence="8">59-99</strain>
    </source>
</reference>
<keyword evidence="1 7" id="KW-1003">Cell membrane</keyword>
<dbReference type="PANTHER" id="PTHR30518">
    <property type="entry name" value="ENDOLYTIC MUREIN TRANSGLYCOSYLASE"/>
    <property type="match status" value="1"/>
</dbReference>
<evidence type="ECO:0000256" key="1">
    <source>
        <dbReference type="ARBA" id="ARBA00022475"/>
    </source>
</evidence>
<evidence type="ECO:0000256" key="6">
    <source>
        <dbReference type="ARBA" id="ARBA00023316"/>
    </source>
</evidence>
<dbReference type="GO" id="GO:0009252">
    <property type="term" value="P:peptidoglycan biosynthetic process"/>
    <property type="evidence" value="ECO:0007669"/>
    <property type="project" value="UniProtKB-UniRule"/>
</dbReference>
<comment type="caution">
    <text evidence="8">The sequence shown here is derived from an EMBL/GenBank/DDBJ whole genome shotgun (WGS) entry which is preliminary data.</text>
</comment>
<dbReference type="CDD" id="cd08010">
    <property type="entry name" value="MltG_like"/>
    <property type="match status" value="1"/>
</dbReference>
<dbReference type="GO" id="GO:0071555">
    <property type="term" value="P:cell wall organization"/>
    <property type="evidence" value="ECO:0007669"/>
    <property type="project" value="UniProtKB-KW"/>
</dbReference>
<proteinExistence type="inferred from homology"/>
<dbReference type="HAMAP" id="MF_02065">
    <property type="entry name" value="MltG"/>
    <property type="match status" value="1"/>
</dbReference>
<keyword evidence="5 7" id="KW-0456">Lyase</keyword>
<dbReference type="NCBIfam" id="TIGR00247">
    <property type="entry name" value="endolytic transglycosylase MltG"/>
    <property type="match status" value="1"/>
</dbReference>
<dbReference type="InterPro" id="IPR003770">
    <property type="entry name" value="MLTG-like"/>
</dbReference>
<gene>
    <name evidence="7" type="primary">mltG</name>
    <name evidence="8" type="ORF">BGO89_10420</name>
</gene>
<feature type="site" description="Important for catalytic activity" evidence="7">
    <location>
        <position position="218"/>
    </location>
</feature>